<evidence type="ECO:0000256" key="5">
    <source>
        <dbReference type="ARBA" id="ARBA00023002"/>
    </source>
</evidence>
<proteinExistence type="inferred from homology"/>
<reference evidence="7" key="1">
    <citation type="submission" date="2021-04" db="EMBL/GenBank/DDBJ databases">
        <title>Microbacterium tenobrionis sp. nov. and Microbacterium allomyrinae sp. nov., isolated from larvae of Tenobrio molitor and Allomyrina dichotoma, respectively.</title>
        <authorList>
            <person name="Lee S.D."/>
        </authorList>
    </citation>
    <scope>NUCLEOTIDE SEQUENCE</scope>
    <source>
        <strain evidence="7">BWT-G7</strain>
    </source>
</reference>
<dbReference type="GO" id="GO:0016614">
    <property type="term" value="F:oxidoreductase activity, acting on CH-OH group of donors"/>
    <property type="evidence" value="ECO:0007669"/>
    <property type="project" value="InterPro"/>
</dbReference>
<sequence length="474" mass="49587">MVDVVVVGLGPAGIVAAHVLASAGLSVVAAQARADAGGRAALVSPAPTVRTHDAEEALPHLSPQAGRDEIGGSKLLAAPQAYRLDEWSLRGRSTADRCGGALPTDADLVDWPIGLDDLAPWYDLVERAMAVGARPPTPWTDRMSRAARSLGWEPFAAPAAASKDASGLLDDSGVEIMPATVTALLRGSTGAITGVEYVDALEVTRTLACRAVVVAASVIPTVRLLLLSDITAAGKVGRWFMSHNSFVVHGDFPGVDLGRRDAGPASAVAVAEFEGGGFDHTGLGFLGGSILQAAMTGPWTDDRVPGAAAGLDPATTNGAEPEAWVRANHASIGTVWAQPDQLPRWDNAIDLDPVHRDAAGRPVARVTFALADDDARRWEFLSERAAQWLRESGARTTWRPPLAAQPLGTHLYGGARMGDSPETSVVDSFGRFHDVPGLVIVGSSTFPTTGGRGPVETIEALSWRSATQLVEDLR</sequence>
<dbReference type="Pfam" id="PF05199">
    <property type="entry name" value="GMC_oxred_C"/>
    <property type="match status" value="1"/>
</dbReference>
<name>A0A9X1LUP9_9MICO</name>
<dbReference type="Proteomes" id="UP001139354">
    <property type="component" value="Unassembled WGS sequence"/>
</dbReference>
<evidence type="ECO:0000256" key="1">
    <source>
        <dbReference type="ARBA" id="ARBA00001974"/>
    </source>
</evidence>
<dbReference type="PANTHER" id="PTHR42784">
    <property type="entry name" value="PYRANOSE 2-OXIDASE"/>
    <property type="match status" value="1"/>
</dbReference>
<protein>
    <submittedName>
        <fullName evidence="7">GMC family oxidoreductase</fullName>
    </submittedName>
</protein>
<dbReference type="PRINTS" id="PR00411">
    <property type="entry name" value="PNDRDTASEI"/>
</dbReference>
<feature type="domain" description="Glucose-methanol-choline oxidoreductase C-terminal" evidence="6">
    <location>
        <begin position="343"/>
        <end position="461"/>
    </location>
</feature>
<dbReference type="InterPro" id="IPR036188">
    <property type="entry name" value="FAD/NAD-bd_sf"/>
</dbReference>
<accession>A0A9X1LUP9</accession>
<dbReference type="InterPro" id="IPR051473">
    <property type="entry name" value="P2Ox-like"/>
</dbReference>
<dbReference type="EMBL" id="JAGTTN010000003">
    <property type="protein sequence ID" value="MCC2032467.1"/>
    <property type="molecule type" value="Genomic_DNA"/>
</dbReference>
<dbReference type="Gene3D" id="3.50.50.60">
    <property type="entry name" value="FAD/NAD(P)-binding domain"/>
    <property type="match status" value="2"/>
</dbReference>
<keyword evidence="5" id="KW-0560">Oxidoreductase</keyword>
<keyword evidence="3" id="KW-0285">Flavoprotein</keyword>
<keyword evidence="8" id="KW-1185">Reference proteome</keyword>
<evidence type="ECO:0000259" key="6">
    <source>
        <dbReference type="Pfam" id="PF05199"/>
    </source>
</evidence>
<dbReference type="SUPFAM" id="SSF51905">
    <property type="entry name" value="FAD/NAD(P)-binding domain"/>
    <property type="match status" value="1"/>
</dbReference>
<dbReference type="InterPro" id="IPR007867">
    <property type="entry name" value="GMC_OxRtase_C"/>
</dbReference>
<dbReference type="RefSeq" id="WP_229384440.1">
    <property type="nucleotide sequence ID" value="NZ_JAGTTN010000003.1"/>
</dbReference>
<keyword evidence="4" id="KW-0274">FAD</keyword>
<comment type="similarity">
    <text evidence="2">Belongs to the GMC oxidoreductase family.</text>
</comment>
<dbReference type="AlphaFoldDB" id="A0A9X1LUP9"/>
<evidence type="ECO:0000313" key="7">
    <source>
        <dbReference type="EMBL" id="MCC2032467.1"/>
    </source>
</evidence>
<evidence type="ECO:0000313" key="8">
    <source>
        <dbReference type="Proteomes" id="UP001139354"/>
    </source>
</evidence>
<organism evidence="7 8">
    <name type="scientific">Microbacterium allomyrinae</name>
    <dbReference type="NCBI Taxonomy" id="2830666"/>
    <lineage>
        <taxon>Bacteria</taxon>
        <taxon>Bacillati</taxon>
        <taxon>Actinomycetota</taxon>
        <taxon>Actinomycetes</taxon>
        <taxon>Micrococcales</taxon>
        <taxon>Microbacteriaceae</taxon>
        <taxon>Microbacterium</taxon>
    </lineage>
</organism>
<evidence type="ECO:0000256" key="3">
    <source>
        <dbReference type="ARBA" id="ARBA00022630"/>
    </source>
</evidence>
<dbReference type="PANTHER" id="PTHR42784:SF1">
    <property type="entry name" value="PYRANOSE 2-OXIDASE"/>
    <property type="match status" value="1"/>
</dbReference>
<comment type="cofactor">
    <cofactor evidence="1">
        <name>FAD</name>
        <dbReference type="ChEBI" id="CHEBI:57692"/>
    </cofactor>
</comment>
<gene>
    <name evidence="7" type="ORF">KEC57_09795</name>
</gene>
<dbReference type="SUPFAM" id="SSF54373">
    <property type="entry name" value="FAD-linked reductases, C-terminal domain"/>
    <property type="match status" value="1"/>
</dbReference>
<comment type="caution">
    <text evidence="7">The sequence shown here is derived from an EMBL/GenBank/DDBJ whole genome shotgun (WGS) entry which is preliminary data.</text>
</comment>
<evidence type="ECO:0000256" key="4">
    <source>
        <dbReference type="ARBA" id="ARBA00022827"/>
    </source>
</evidence>
<evidence type="ECO:0000256" key="2">
    <source>
        <dbReference type="ARBA" id="ARBA00010790"/>
    </source>
</evidence>